<accession>A0ABN8L5S0</accession>
<dbReference type="SUPFAM" id="SSF56317">
    <property type="entry name" value="Carbon-nitrogen hydrolase"/>
    <property type="match status" value="1"/>
</dbReference>
<dbReference type="EMBL" id="OU963907">
    <property type="protein sequence ID" value="CAH2982260.1"/>
    <property type="molecule type" value="Genomic_DNA"/>
</dbReference>
<organism evidence="3 4">
    <name type="scientific">Chilo suppressalis</name>
    <name type="common">Asiatic rice borer moth</name>
    <dbReference type="NCBI Taxonomy" id="168631"/>
    <lineage>
        <taxon>Eukaryota</taxon>
        <taxon>Metazoa</taxon>
        <taxon>Ecdysozoa</taxon>
        <taxon>Arthropoda</taxon>
        <taxon>Hexapoda</taxon>
        <taxon>Insecta</taxon>
        <taxon>Pterygota</taxon>
        <taxon>Neoptera</taxon>
        <taxon>Endopterygota</taxon>
        <taxon>Lepidoptera</taxon>
        <taxon>Glossata</taxon>
        <taxon>Ditrysia</taxon>
        <taxon>Pyraloidea</taxon>
        <taxon>Crambidae</taxon>
        <taxon>Crambinae</taxon>
        <taxon>Chilo</taxon>
    </lineage>
</organism>
<name>A0ABN8L5S0_CHISP</name>
<proteinExistence type="predicted"/>
<dbReference type="PANTHER" id="PTHR43674">
    <property type="entry name" value="NITRILASE C965.09-RELATED"/>
    <property type="match status" value="1"/>
</dbReference>
<gene>
    <name evidence="3" type="ORF">CHILSU_LOCUS2707</name>
</gene>
<sequence length="369" mass="42216">MVTQMEQTLDKFIKKNLNPEDLKQFNRIHYGREDHCELKFKESTFKTAGESNIDVAGYYFTANSEQVRSPRNVIVGLIQHSIVLPTDKTVSEQKDAIFHKINKIIDIAASEGVQILCLQESWYMPFFLCTREVEKWKEFAESATEGPVFKFLSPIAKKYKMVIISPILENENGTWWNTAVIIDEKGQYMGKHRKNHLPSVGSFSETSYYSPGNLGHAVFDTKYAKIAVNICYGRHQALNWLMFGLNGAEIVFNPAATISEFGESFWGIEARNAAIANAYFTCSINRVGTEDFFVIKNEKEERITRSYYGSSYITAPNGQRTPSLSRVRDGLLISKFDLNLCRQVKDQWGFNMTSRLDMYAMELILKTQT</sequence>
<feature type="domain" description="CN hydrolase" evidence="2">
    <location>
        <begin position="73"/>
        <end position="338"/>
    </location>
</feature>
<dbReference type="Proteomes" id="UP001153292">
    <property type="component" value="Chromosome 14"/>
</dbReference>
<evidence type="ECO:0000259" key="2">
    <source>
        <dbReference type="PROSITE" id="PS50263"/>
    </source>
</evidence>
<dbReference type="InterPro" id="IPR036526">
    <property type="entry name" value="C-N_Hydrolase_sf"/>
</dbReference>
<evidence type="ECO:0000256" key="1">
    <source>
        <dbReference type="ARBA" id="ARBA00022801"/>
    </source>
</evidence>
<protein>
    <recommendedName>
        <fullName evidence="2">CN hydrolase domain-containing protein</fullName>
    </recommendedName>
</protein>
<dbReference type="Pfam" id="PF00795">
    <property type="entry name" value="CN_hydrolase"/>
    <property type="match status" value="1"/>
</dbReference>
<dbReference type="Gene3D" id="3.60.110.10">
    <property type="entry name" value="Carbon-nitrogen hydrolase"/>
    <property type="match status" value="1"/>
</dbReference>
<dbReference type="PANTHER" id="PTHR43674:SF2">
    <property type="entry name" value="BETA-UREIDOPROPIONASE"/>
    <property type="match status" value="1"/>
</dbReference>
<dbReference type="InterPro" id="IPR003010">
    <property type="entry name" value="C-N_Hydrolase"/>
</dbReference>
<evidence type="ECO:0000313" key="3">
    <source>
        <dbReference type="EMBL" id="CAH2982260.1"/>
    </source>
</evidence>
<dbReference type="PROSITE" id="PS50263">
    <property type="entry name" value="CN_HYDROLASE"/>
    <property type="match status" value="1"/>
</dbReference>
<keyword evidence="1" id="KW-0378">Hydrolase</keyword>
<keyword evidence="4" id="KW-1185">Reference proteome</keyword>
<reference evidence="3" key="1">
    <citation type="submission" date="2021-12" db="EMBL/GenBank/DDBJ databases">
        <authorList>
            <person name="King R."/>
        </authorList>
    </citation>
    <scope>NUCLEOTIDE SEQUENCE</scope>
</reference>
<dbReference type="InterPro" id="IPR050345">
    <property type="entry name" value="Aliph_Amidase/BUP"/>
</dbReference>
<evidence type="ECO:0000313" key="4">
    <source>
        <dbReference type="Proteomes" id="UP001153292"/>
    </source>
</evidence>